<comment type="similarity">
    <text evidence="1 2">Belongs to the small heat shock protein (HSP20) family.</text>
</comment>
<dbReference type="CDD" id="cd06464">
    <property type="entry name" value="ACD_sHsps-like"/>
    <property type="match status" value="1"/>
</dbReference>
<accession>A0A8H6S3X1</accession>
<evidence type="ECO:0000256" key="2">
    <source>
        <dbReference type="RuleBase" id="RU003616"/>
    </source>
</evidence>
<reference evidence="4" key="1">
    <citation type="submission" date="2020-05" db="EMBL/GenBank/DDBJ databases">
        <title>Mycena genomes resolve the evolution of fungal bioluminescence.</title>
        <authorList>
            <person name="Tsai I.J."/>
        </authorList>
    </citation>
    <scope>NUCLEOTIDE SEQUENCE</scope>
    <source>
        <strain evidence="4">110903Hualien_Pintung</strain>
    </source>
</reference>
<dbReference type="Gene3D" id="2.60.40.790">
    <property type="match status" value="1"/>
</dbReference>
<evidence type="ECO:0000313" key="4">
    <source>
        <dbReference type="EMBL" id="KAF7291581.1"/>
    </source>
</evidence>
<feature type="domain" description="SHSP" evidence="3">
    <location>
        <begin position="186"/>
        <end position="283"/>
    </location>
</feature>
<evidence type="ECO:0000313" key="5">
    <source>
        <dbReference type="Proteomes" id="UP000613580"/>
    </source>
</evidence>
<gene>
    <name evidence="4" type="ORF">HMN09_01249200</name>
</gene>
<protein>
    <submittedName>
        <fullName evidence="4">SHSP domain-containing protein</fullName>
    </submittedName>
</protein>
<dbReference type="AlphaFoldDB" id="A0A8H6S3X1"/>
<dbReference type="InterPro" id="IPR008978">
    <property type="entry name" value="HSP20-like_chaperone"/>
</dbReference>
<keyword evidence="5" id="KW-1185">Reference proteome</keyword>
<dbReference type="PROSITE" id="PS01031">
    <property type="entry name" value="SHSP"/>
    <property type="match status" value="1"/>
</dbReference>
<dbReference type="OrthoDB" id="1431247at2759"/>
<organism evidence="4 5">
    <name type="scientific">Mycena chlorophos</name>
    <name type="common">Agaric fungus</name>
    <name type="synonym">Agaricus chlorophos</name>
    <dbReference type="NCBI Taxonomy" id="658473"/>
    <lineage>
        <taxon>Eukaryota</taxon>
        <taxon>Fungi</taxon>
        <taxon>Dikarya</taxon>
        <taxon>Basidiomycota</taxon>
        <taxon>Agaricomycotina</taxon>
        <taxon>Agaricomycetes</taxon>
        <taxon>Agaricomycetidae</taxon>
        <taxon>Agaricales</taxon>
        <taxon>Marasmiineae</taxon>
        <taxon>Mycenaceae</taxon>
        <taxon>Mycena</taxon>
    </lineage>
</organism>
<evidence type="ECO:0000259" key="3">
    <source>
        <dbReference type="PROSITE" id="PS01031"/>
    </source>
</evidence>
<dbReference type="Proteomes" id="UP000613580">
    <property type="component" value="Unassembled WGS sequence"/>
</dbReference>
<proteinExistence type="inferred from homology"/>
<dbReference type="InterPro" id="IPR002068">
    <property type="entry name" value="A-crystallin/Hsp20_dom"/>
</dbReference>
<evidence type="ECO:0000256" key="1">
    <source>
        <dbReference type="PROSITE-ProRule" id="PRU00285"/>
    </source>
</evidence>
<dbReference type="EMBL" id="JACAZE010000024">
    <property type="protein sequence ID" value="KAF7291581.1"/>
    <property type="molecule type" value="Genomic_DNA"/>
</dbReference>
<dbReference type="SUPFAM" id="SSF49764">
    <property type="entry name" value="HSP20-like chaperones"/>
    <property type="match status" value="1"/>
</dbReference>
<comment type="caution">
    <text evidence="4">The sequence shown here is derived from an EMBL/GenBank/DDBJ whole genome shotgun (WGS) entry which is preliminary data.</text>
</comment>
<name>A0A8H6S3X1_MYCCL</name>
<dbReference type="Pfam" id="PF00011">
    <property type="entry name" value="HSP20"/>
    <property type="match status" value="1"/>
</dbReference>
<sequence length="283" mass="30596">MNVVLPQVAVDCTVGTRAVQVSIHRTTGDARKHTGSESKDLREISVVLGLACAGAGFMGGGRQADVLPFLYRSASLSDVTLRARRIPPFRHKFFGGFRHVVVEADCPDAVTSIQDRVWTRASEHKFASPPALRPMLHFSPTFDLDRVNEAFRTHADAFNSLIEGVGSATGATGKAGQVATAISMAASAFPVQPRMQVHETQAGILTASFELPGIARDDVRIDAFAKYLRVSANSGPERKPFSTTLYLPAGVTNEHIRASMRNGVLSVTYPKSVPDVPRRIEVE</sequence>